<gene>
    <name evidence="3" type="ORF">GA842_02490</name>
</gene>
<dbReference type="PROSITE" id="PS50902">
    <property type="entry name" value="FLAVODOXIN_LIKE"/>
    <property type="match status" value="1"/>
</dbReference>
<proteinExistence type="predicted"/>
<sequence length="221" mass="24663">MKKQGSTQKVVGKIDGQPIYAPQLGITNGEWQNGYGTPSDGQDTNNKNQPVRKLTKDAKQLIIYFSRSGSTELLAGMIEEKTSADILEVVVKNPYPGVYQKTLERANLERENNNYPELNMQLPDLSQYDTIFLGYQIWAMHLSHPMNSFLTTFGQLLSGKRIAPFMSEGGYGQGDSVQQIQEILCEQGASQNTFTQALVVDGNKVDRSKLQVAQWIAKINK</sequence>
<dbReference type="SUPFAM" id="SSF52218">
    <property type="entry name" value="Flavoproteins"/>
    <property type="match status" value="1"/>
</dbReference>
<dbReference type="GO" id="GO:0016651">
    <property type="term" value="F:oxidoreductase activity, acting on NAD(P)H"/>
    <property type="evidence" value="ECO:0007669"/>
    <property type="project" value="UniProtKB-ARBA"/>
</dbReference>
<dbReference type="AlphaFoldDB" id="A0AAP5TAP6"/>
<dbReference type="Pfam" id="PF12682">
    <property type="entry name" value="Flavodoxin_4"/>
    <property type="match status" value="1"/>
</dbReference>
<dbReference type="InterPro" id="IPR008254">
    <property type="entry name" value="Flavodoxin/NO_synth"/>
</dbReference>
<feature type="compositionally biased region" description="Polar residues" evidence="1">
    <location>
        <begin position="30"/>
        <end position="49"/>
    </location>
</feature>
<dbReference type="GO" id="GO:0010181">
    <property type="term" value="F:FMN binding"/>
    <property type="evidence" value="ECO:0007669"/>
    <property type="project" value="InterPro"/>
</dbReference>
<evidence type="ECO:0000313" key="3">
    <source>
        <dbReference type="EMBL" id="MDV7693767.1"/>
    </source>
</evidence>
<evidence type="ECO:0000256" key="1">
    <source>
        <dbReference type="SAM" id="MobiDB-lite"/>
    </source>
</evidence>
<dbReference type="InterPro" id="IPR001226">
    <property type="entry name" value="Flavodoxin_CS"/>
</dbReference>
<comment type="caution">
    <text evidence="3">The sequence shown here is derived from an EMBL/GenBank/DDBJ whole genome shotgun (WGS) entry which is preliminary data.</text>
</comment>
<accession>A0AAP5TAP6</accession>
<dbReference type="PANTHER" id="PTHR39201">
    <property type="entry name" value="EXPORTED PROTEIN-RELATED"/>
    <property type="match status" value="1"/>
</dbReference>
<organism evidence="3 4">
    <name type="scientific">Pediococcus parvulus</name>
    <dbReference type="NCBI Taxonomy" id="54062"/>
    <lineage>
        <taxon>Bacteria</taxon>
        <taxon>Bacillati</taxon>
        <taxon>Bacillota</taxon>
        <taxon>Bacilli</taxon>
        <taxon>Lactobacillales</taxon>
        <taxon>Lactobacillaceae</taxon>
        <taxon>Pediococcus</taxon>
    </lineage>
</organism>
<dbReference type="EMBL" id="WERX01000005">
    <property type="protein sequence ID" value="MDV7693767.1"/>
    <property type="molecule type" value="Genomic_DNA"/>
</dbReference>
<evidence type="ECO:0000313" key="4">
    <source>
        <dbReference type="Proteomes" id="UP001275867"/>
    </source>
</evidence>
<dbReference type="RefSeq" id="WP_157077478.1">
    <property type="nucleotide sequence ID" value="NZ_CP158977.1"/>
</dbReference>
<evidence type="ECO:0000259" key="2">
    <source>
        <dbReference type="PROSITE" id="PS50902"/>
    </source>
</evidence>
<reference evidence="3" key="1">
    <citation type="submission" date="2019-10" db="EMBL/GenBank/DDBJ databases">
        <title>Malate fermentation in French cider.</title>
        <authorList>
            <person name="Cousin F.J."/>
            <person name="Medina Fernandez S."/>
            <person name="Misery B."/>
            <person name="Laplace J.-M."/>
            <person name="Cretenet M."/>
        </authorList>
    </citation>
    <scope>NUCLEOTIDE SEQUENCE</scope>
    <source>
        <strain evidence="3">UCMA15901</strain>
    </source>
</reference>
<dbReference type="Gene3D" id="3.40.50.360">
    <property type="match status" value="1"/>
</dbReference>
<feature type="domain" description="Flavodoxin-like" evidence="2">
    <location>
        <begin position="60"/>
        <end position="220"/>
    </location>
</feature>
<dbReference type="PROSITE" id="PS00201">
    <property type="entry name" value="FLAVODOXIN"/>
    <property type="match status" value="1"/>
</dbReference>
<protein>
    <submittedName>
        <fullName evidence="3">Flavodoxin</fullName>
    </submittedName>
</protein>
<feature type="region of interest" description="Disordered" evidence="1">
    <location>
        <begin position="30"/>
        <end position="51"/>
    </location>
</feature>
<name>A0AAP5TAP6_9LACO</name>
<dbReference type="PANTHER" id="PTHR39201:SF1">
    <property type="entry name" value="FLAVODOXIN-LIKE DOMAIN-CONTAINING PROTEIN"/>
    <property type="match status" value="1"/>
</dbReference>
<dbReference type="GO" id="GO:0009055">
    <property type="term" value="F:electron transfer activity"/>
    <property type="evidence" value="ECO:0007669"/>
    <property type="project" value="InterPro"/>
</dbReference>
<dbReference type="Proteomes" id="UP001275867">
    <property type="component" value="Unassembled WGS sequence"/>
</dbReference>
<dbReference type="InterPro" id="IPR029039">
    <property type="entry name" value="Flavoprotein-like_sf"/>
</dbReference>